<dbReference type="GeneID" id="28992056"/>
<dbReference type="InParanoid" id="A0A167N2H6"/>
<dbReference type="EMBL" id="KV440978">
    <property type="protein sequence ID" value="OAD74804.1"/>
    <property type="molecule type" value="Genomic_DNA"/>
</dbReference>
<keyword evidence="2" id="KW-1185">Reference proteome</keyword>
<name>A0A167N2H6_PHYB8</name>
<proteinExistence type="predicted"/>
<organism evidence="1 2">
    <name type="scientific">Phycomyces blakesleeanus (strain ATCC 8743b / DSM 1359 / FGSC 10004 / NBRC 33097 / NRRL 1555)</name>
    <dbReference type="NCBI Taxonomy" id="763407"/>
    <lineage>
        <taxon>Eukaryota</taxon>
        <taxon>Fungi</taxon>
        <taxon>Fungi incertae sedis</taxon>
        <taxon>Mucoromycota</taxon>
        <taxon>Mucoromycotina</taxon>
        <taxon>Mucoromycetes</taxon>
        <taxon>Mucorales</taxon>
        <taxon>Phycomycetaceae</taxon>
        <taxon>Phycomyces</taxon>
    </lineage>
</organism>
<sequence length="174" mass="19330">MDPQTNITTWDEHLNEFQLAYNSSPHDSTKLSLFSAVFGREAHVLAQHDLGVKPVSLVGYHSSIKEMLSHAHSLIQLENLRSQAGNAITYNQHCTAPNFVIGNQVLIKFPILSNAAAGRSAKLSPSLHGPFLVVRSIGADRFDLLDPVSNKKHTNIHSEWLKKYSFRNEDISSS</sequence>
<evidence type="ECO:0000313" key="2">
    <source>
        <dbReference type="Proteomes" id="UP000077315"/>
    </source>
</evidence>
<dbReference type="VEuPathDB" id="FungiDB:PHYBLDRAFT_144162"/>
<reference evidence="2" key="1">
    <citation type="submission" date="2015-06" db="EMBL/GenBank/DDBJ databases">
        <title>Expansion of signal transduction pathways in fungi by whole-genome duplication.</title>
        <authorList>
            <consortium name="DOE Joint Genome Institute"/>
            <person name="Corrochano L.M."/>
            <person name="Kuo A."/>
            <person name="Marcet-Houben M."/>
            <person name="Polaino S."/>
            <person name="Salamov A."/>
            <person name="Villalobos J.M."/>
            <person name="Alvarez M.I."/>
            <person name="Avalos J."/>
            <person name="Benito E.P."/>
            <person name="Benoit I."/>
            <person name="Burger G."/>
            <person name="Camino L.P."/>
            <person name="Canovas D."/>
            <person name="Cerda-Olmedo E."/>
            <person name="Cheng J.-F."/>
            <person name="Dominguez A."/>
            <person name="Elias M."/>
            <person name="Eslava A.P."/>
            <person name="Glaser F."/>
            <person name="Grimwood J."/>
            <person name="Gutierrez G."/>
            <person name="Heitman J."/>
            <person name="Henrissat B."/>
            <person name="Iturriaga E.A."/>
            <person name="Lang B.F."/>
            <person name="Lavin J.L."/>
            <person name="Lee S."/>
            <person name="Li W."/>
            <person name="Lindquist E."/>
            <person name="Lopez-Garcia S."/>
            <person name="Luque E.M."/>
            <person name="Marcos A.T."/>
            <person name="Martin J."/>
            <person name="McCluskey K."/>
            <person name="Medina H.R."/>
            <person name="Miralles-Duran A."/>
            <person name="Miyazaki A."/>
            <person name="Munoz-Torres E."/>
            <person name="Oguiza J.A."/>
            <person name="Ohm R."/>
            <person name="Olmedo M."/>
            <person name="Orejas M."/>
            <person name="Ortiz-Castellanos L."/>
            <person name="Pisabarro A.G."/>
            <person name="Rodriguez-Romero J."/>
            <person name="Ruiz-Herrera J."/>
            <person name="Ruiz-Vazquez R."/>
            <person name="Sanz C."/>
            <person name="Schackwitz W."/>
            <person name="Schmutz J."/>
            <person name="Shahriari M."/>
            <person name="Shelest E."/>
            <person name="Silva-Franco F."/>
            <person name="Soanes D."/>
            <person name="Syed K."/>
            <person name="Tagua V.G."/>
            <person name="Talbot N.J."/>
            <person name="Thon M."/>
            <person name="De vries R.P."/>
            <person name="Wiebenga A."/>
            <person name="Yadav J.S."/>
            <person name="Braun E.L."/>
            <person name="Baker S."/>
            <person name="Garre V."/>
            <person name="Horwitz B."/>
            <person name="Torres-Martinez S."/>
            <person name="Idnurm A."/>
            <person name="Herrera-Estrella A."/>
            <person name="Gabaldon T."/>
            <person name="Grigoriev I.V."/>
        </authorList>
    </citation>
    <scope>NUCLEOTIDE SEQUENCE [LARGE SCALE GENOMIC DNA]</scope>
    <source>
        <strain evidence="2">NRRL 1555(-)</strain>
    </source>
</reference>
<dbReference type="STRING" id="763407.A0A167N2H6"/>
<dbReference type="AlphaFoldDB" id="A0A167N2H6"/>
<dbReference type="InterPro" id="IPR036397">
    <property type="entry name" value="RNaseH_sf"/>
</dbReference>
<dbReference type="RefSeq" id="XP_018292844.1">
    <property type="nucleotide sequence ID" value="XM_018431150.1"/>
</dbReference>
<gene>
    <name evidence="1" type="ORF">PHYBLDRAFT_144162</name>
</gene>
<dbReference type="OrthoDB" id="2288803at2759"/>
<dbReference type="Proteomes" id="UP000077315">
    <property type="component" value="Unassembled WGS sequence"/>
</dbReference>
<dbReference type="GO" id="GO:0003676">
    <property type="term" value="F:nucleic acid binding"/>
    <property type="evidence" value="ECO:0007669"/>
    <property type="project" value="InterPro"/>
</dbReference>
<accession>A0A167N2H6</accession>
<protein>
    <submittedName>
        <fullName evidence="1">Uncharacterized protein</fullName>
    </submittedName>
</protein>
<dbReference type="Gene3D" id="3.30.420.10">
    <property type="entry name" value="Ribonuclease H-like superfamily/Ribonuclease H"/>
    <property type="match status" value="1"/>
</dbReference>
<evidence type="ECO:0000313" key="1">
    <source>
        <dbReference type="EMBL" id="OAD74804.1"/>
    </source>
</evidence>